<keyword evidence="1" id="KW-0732">Signal</keyword>
<dbReference type="EMBL" id="CAJNIZ010011169">
    <property type="protein sequence ID" value="CAE7316006.1"/>
    <property type="molecule type" value="Genomic_DNA"/>
</dbReference>
<name>A0A812P0W7_SYMPI</name>
<dbReference type="Pfam" id="PF07366">
    <property type="entry name" value="SnoaL"/>
    <property type="match status" value="2"/>
</dbReference>
<accession>A0A812P0W7</accession>
<comment type="caution">
    <text evidence="2">The sequence shown here is derived from an EMBL/GenBank/DDBJ whole genome shotgun (WGS) entry which is preliminary data.</text>
</comment>
<reference evidence="2" key="1">
    <citation type="submission" date="2021-02" db="EMBL/GenBank/DDBJ databases">
        <authorList>
            <person name="Dougan E. K."/>
            <person name="Rhodes N."/>
            <person name="Thang M."/>
            <person name="Chan C."/>
        </authorList>
    </citation>
    <scope>NUCLEOTIDE SEQUENCE</scope>
</reference>
<evidence type="ECO:0008006" key="4">
    <source>
        <dbReference type="Google" id="ProtNLM"/>
    </source>
</evidence>
<proteinExistence type="predicted"/>
<dbReference type="Gene3D" id="3.10.450.50">
    <property type="match status" value="2"/>
</dbReference>
<dbReference type="PANTHER" id="PTHR38436">
    <property type="entry name" value="POLYKETIDE CYCLASE SNOAL-LIKE DOMAIN"/>
    <property type="match status" value="1"/>
</dbReference>
<evidence type="ECO:0000313" key="2">
    <source>
        <dbReference type="EMBL" id="CAE7316006.1"/>
    </source>
</evidence>
<dbReference type="InterPro" id="IPR032710">
    <property type="entry name" value="NTF2-like_dom_sf"/>
</dbReference>
<feature type="signal peptide" evidence="1">
    <location>
        <begin position="1"/>
        <end position="22"/>
    </location>
</feature>
<dbReference type="AlphaFoldDB" id="A0A812P0W7"/>
<dbReference type="SUPFAM" id="SSF54427">
    <property type="entry name" value="NTF2-like"/>
    <property type="match status" value="2"/>
</dbReference>
<keyword evidence="3" id="KW-1185">Reference proteome</keyword>
<dbReference type="PANTHER" id="PTHR38436:SF1">
    <property type="entry name" value="ESTER CYCLASE"/>
    <property type="match status" value="1"/>
</dbReference>
<sequence length="391" mass="43184">MAEQSRAVALMMAVVALAVVGAVTEKVGPQPITHVATTDITDMMNPGPDRRMELPGFDPEFVDFPHYIIRITERIWHHREVELCLEYYGGEAAIHTLAGDITGAQTVVDNTYATLKAFPDRRLEADNVVWSKDGDTFYSSHLITSKMTNLGDSEFGPATGKAVRVLTVADCACFENRIIEEWLVRDNMGLVQQLGLDPDAVALKQAEADQKKGFSLPDFHANARAAIDTAPLVALEARASSESAAVKVLVAALNKIWNLRSLEGLDEIYDYRVSAHVPGARDLYGHDQLANFFRPVLGALNSTRLQVQHIAEIPYLGEARDVAIRWAVSGVHETDGLYGASTGLPVYIMGVTQARVMNGRIREEWTVWDDIAIRRQVAYKRLSVEARTIRA</sequence>
<evidence type="ECO:0000313" key="3">
    <source>
        <dbReference type="Proteomes" id="UP000649617"/>
    </source>
</evidence>
<dbReference type="Proteomes" id="UP000649617">
    <property type="component" value="Unassembled WGS sequence"/>
</dbReference>
<organism evidence="2 3">
    <name type="scientific">Symbiodinium pilosum</name>
    <name type="common">Dinoflagellate</name>
    <dbReference type="NCBI Taxonomy" id="2952"/>
    <lineage>
        <taxon>Eukaryota</taxon>
        <taxon>Sar</taxon>
        <taxon>Alveolata</taxon>
        <taxon>Dinophyceae</taxon>
        <taxon>Suessiales</taxon>
        <taxon>Symbiodiniaceae</taxon>
        <taxon>Symbiodinium</taxon>
    </lineage>
</organism>
<feature type="chain" id="PRO_5032943787" description="SnoaL-like domain-containing protein" evidence="1">
    <location>
        <begin position="23"/>
        <end position="391"/>
    </location>
</feature>
<gene>
    <name evidence="2" type="ORF">SPIL2461_LOCUS7257</name>
</gene>
<dbReference type="OrthoDB" id="3429435at2759"/>
<evidence type="ECO:0000256" key="1">
    <source>
        <dbReference type="SAM" id="SignalP"/>
    </source>
</evidence>
<protein>
    <recommendedName>
        <fullName evidence="4">SnoaL-like domain-containing protein</fullName>
    </recommendedName>
</protein>
<dbReference type="GO" id="GO:0030638">
    <property type="term" value="P:polyketide metabolic process"/>
    <property type="evidence" value="ECO:0007669"/>
    <property type="project" value="InterPro"/>
</dbReference>
<dbReference type="InterPro" id="IPR009959">
    <property type="entry name" value="Cyclase_SnoaL-like"/>
</dbReference>